<protein>
    <submittedName>
        <fullName evidence="2">Uncharacterized protein</fullName>
    </submittedName>
</protein>
<reference evidence="2 3" key="1">
    <citation type="submission" date="2023-08" db="EMBL/GenBank/DDBJ databases">
        <title>Black Yeasts Isolated from many extreme environments.</title>
        <authorList>
            <person name="Coleine C."/>
            <person name="Stajich J.E."/>
            <person name="Selbmann L."/>
        </authorList>
    </citation>
    <scope>NUCLEOTIDE SEQUENCE [LARGE SCALE GENOMIC DNA]</scope>
    <source>
        <strain evidence="2 3">CCFEE 5386</strain>
    </source>
</reference>
<dbReference type="Proteomes" id="UP001308179">
    <property type="component" value="Unassembled WGS sequence"/>
</dbReference>
<dbReference type="InterPro" id="IPR038883">
    <property type="entry name" value="AN11006-like"/>
</dbReference>
<proteinExistence type="predicted"/>
<comment type="caution">
    <text evidence="2">The sequence shown here is derived from an EMBL/GenBank/DDBJ whole genome shotgun (WGS) entry which is preliminary data.</text>
</comment>
<dbReference type="PANTHER" id="PTHR42085:SF1">
    <property type="entry name" value="F-BOX DOMAIN-CONTAINING PROTEIN"/>
    <property type="match status" value="1"/>
</dbReference>
<evidence type="ECO:0000256" key="1">
    <source>
        <dbReference type="SAM" id="MobiDB-lite"/>
    </source>
</evidence>
<organism evidence="2 3">
    <name type="scientific">Rachicladosporium monterosium</name>
    <dbReference type="NCBI Taxonomy" id="1507873"/>
    <lineage>
        <taxon>Eukaryota</taxon>
        <taxon>Fungi</taxon>
        <taxon>Dikarya</taxon>
        <taxon>Ascomycota</taxon>
        <taxon>Pezizomycotina</taxon>
        <taxon>Dothideomycetes</taxon>
        <taxon>Dothideomycetidae</taxon>
        <taxon>Cladosporiales</taxon>
        <taxon>Cladosporiaceae</taxon>
        <taxon>Rachicladosporium</taxon>
    </lineage>
</organism>
<feature type="region of interest" description="Disordered" evidence="1">
    <location>
        <begin position="1"/>
        <end position="27"/>
    </location>
</feature>
<keyword evidence="3" id="KW-1185">Reference proteome</keyword>
<gene>
    <name evidence="2" type="ORF">LTR32_000540</name>
</gene>
<evidence type="ECO:0000313" key="3">
    <source>
        <dbReference type="Proteomes" id="UP001308179"/>
    </source>
</evidence>
<dbReference type="PANTHER" id="PTHR42085">
    <property type="entry name" value="F-BOX DOMAIN-CONTAINING PROTEIN"/>
    <property type="match status" value="1"/>
</dbReference>
<sequence length="223" mass="25353">MANQQDTIRGLEGAANTQNTTDSAPSPATAILQTSRLLTLPPEVRNTIYHLVLVREGRKRVLAPALPYDPALLRTCRQIRQEAQGIFLHQNTFYITVYNLHYTIPRTHWFHSVAPQNRSVVLARQTKKMQWEHLRDWLKAYHAGAATRLPVLERYLAPDSYQVAARAFEVVERLGGVKWEVVGEALGDLLEHYRGVGRGFRRGLWTRTRRHRKGGKGVEKGGA</sequence>
<name>A0ABR0LFR2_9PEZI</name>
<feature type="compositionally biased region" description="Polar residues" evidence="1">
    <location>
        <begin position="15"/>
        <end position="27"/>
    </location>
</feature>
<dbReference type="EMBL" id="JAVRRR010000015">
    <property type="protein sequence ID" value="KAK5148085.1"/>
    <property type="molecule type" value="Genomic_DNA"/>
</dbReference>
<accession>A0ABR0LFR2</accession>
<evidence type="ECO:0000313" key="2">
    <source>
        <dbReference type="EMBL" id="KAK5148085.1"/>
    </source>
</evidence>